<dbReference type="EMBL" id="MLCA01000017">
    <property type="protein sequence ID" value="MEE7494741.1"/>
    <property type="molecule type" value="Genomic_DNA"/>
</dbReference>
<evidence type="ECO:0000313" key="2">
    <source>
        <dbReference type="Proteomes" id="UP001355206"/>
    </source>
</evidence>
<keyword evidence="2" id="KW-1185">Reference proteome</keyword>
<proteinExistence type="predicted"/>
<sequence length="246" mass="26557">MLRYATEGELERLMNFYRANAKVASPPPSIGSLNKALQTGRLMVIEPEDGGGYVAASATFDFSPDGFTAHVGELSGTCVTRPLGGCRPLNVQRMFIAARVAVHAVFSSEPEEGGTDTLISIVKRDNEASLRNIEAAGLVPAPALPDWMDYEHHSWTGDGGDGWAYYLATASTVRQAVADLDTLGFFSGRVRLTRDDLVNGGEEAIEIRCALRGMEMAEADLREIAAGRQHVHLGAPLARLVRRSVK</sequence>
<accession>A0ABU7TZR0</accession>
<reference evidence="1 2" key="1">
    <citation type="journal article" date="2012" name="Genet. Mol. Biol.">
        <title>Analysis of 16S rRNA and mxaF genes revealing insights into Methylobacterium niche-specific plant association.</title>
        <authorList>
            <person name="Dourado M.N."/>
            <person name="Andreote F.D."/>
            <person name="Dini-Andreote F."/>
            <person name="Conti R."/>
            <person name="Araujo J.M."/>
            <person name="Araujo W.L."/>
        </authorList>
    </citation>
    <scope>NUCLEOTIDE SEQUENCE [LARGE SCALE GENOMIC DNA]</scope>
    <source>
        <strain evidence="1 2">TC3-10</strain>
    </source>
</reference>
<comment type="caution">
    <text evidence="1">The sequence shown here is derived from an EMBL/GenBank/DDBJ whole genome shotgun (WGS) entry which is preliminary data.</text>
</comment>
<evidence type="ECO:0000313" key="1">
    <source>
        <dbReference type="EMBL" id="MEE7494741.1"/>
    </source>
</evidence>
<gene>
    <name evidence="1" type="ORF">MOTC310_31760</name>
</gene>
<organism evidence="1 2">
    <name type="scientific">Methylobacterium oryzae</name>
    <dbReference type="NCBI Taxonomy" id="334852"/>
    <lineage>
        <taxon>Bacteria</taxon>
        <taxon>Pseudomonadati</taxon>
        <taxon>Pseudomonadota</taxon>
        <taxon>Alphaproteobacteria</taxon>
        <taxon>Hyphomicrobiales</taxon>
        <taxon>Methylobacteriaceae</taxon>
        <taxon>Methylobacterium</taxon>
    </lineage>
</organism>
<name>A0ABU7TZR0_9HYPH</name>
<protein>
    <submittedName>
        <fullName evidence="1">Uncharacterized protein</fullName>
    </submittedName>
</protein>
<dbReference type="Proteomes" id="UP001355206">
    <property type="component" value="Unassembled WGS sequence"/>
</dbReference>